<dbReference type="EMBL" id="KV922255">
    <property type="protein sequence ID" value="ORE00836.1"/>
    <property type="molecule type" value="Genomic_DNA"/>
</dbReference>
<evidence type="ECO:0008006" key="2">
    <source>
        <dbReference type="Google" id="ProtNLM"/>
    </source>
</evidence>
<reference evidence="1" key="1">
    <citation type="journal article" date="2016" name="Proc. Natl. Acad. Sci. U.S.A.">
        <title>Lipid metabolic changes in an early divergent fungus govern the establishment of a mutualistic symbiosis with endobacteria.</title>
        <authorList>
            <person name="Lastovetsky O.A."/>
            <person name="Gaspar M.L."/>
            <person name="Mondo S.J."/>
            <person name="LaButti K.M."/>
            <person name="Sandor L."/>
            <person name="Grigoriev I.V."/>
            <person name="Henry S.A."/>
            <person name="Pawlowska T.E."/>
        </authorList>
    </citation>
    <scope>NUCLEOTIDE SEQUENCE [LARGE SCALE GENOMIC DNA]</scope>
    <source>
        <strain evidence="1">ATCC 52814</strain>
    </source>
</reference>
<evidence type="ECO:0000313" key="1">
    <source>
        <dbReference type="EMBL" id="ORE00836.1"/>
    </source>
</evidence>
<accession>A0A1X0QM57</accession>
<feature type="non-terminal residue" evidence="1">
    <location>
        <position position="1"/>
    </location>
</feature>
<dbReference type="AlphaFoldDB" id="A0A1X0QM57"/>
<dbReference type="VEuPathDB" id="FungiDB:BCV72DRAFT_218417"/>
<proteinExistence type="predicted"/>
<gene>
    <name evidence="1" type="ORF">BCV72DRAFT_218417</name>
</gene>
<sequence length="115" mass="13273">ESLDHFLFQCPKKLHVWCEVWQSYFVSVIFSEDAIRTALYRLSFPHTTSFVSLTDSHATIASALLGIWCSHWLLVFQITPFVPSEVVRGVDRLIALSTQENCLRQGLMHRAFLFN</sequence>
<dbReference type="Proteomes" id="UP000242414">
    <property type="component" value="Unassembled WGS sequence"/>
</dbReference>
<protein>
    <recommendedName>
        <fullName evidence="2">Reverse transcriptase zinc-binding domain-containing protein</fullName>
    </recommendedName>
</protein>
<dbReference type="OrthoDB" id="2273311at2759"/>
<organism evidence="1">
    <name type="scientific">Rhizopus microsporus var. microsporus</name>
    <dbReference type="NCBI Taxonomy" id="86635"/>
    <lineage>
        <taxon>Eukaryota</taxon>
        <taxon>Fungi</taxon>
        <taxon>Fungi incertae sedis</taxon>
        <taxon>Mucoromycota</taxon>
        <taxon>Mucoromycotina</taxon>
        <taxon>Mucoromycetes</taxon>
        <taxon>Mucorales</taxon>
        <taxon>Mucorineae</taxon>
        <taxon>Rhizopodaceae</taxon>
        <taxon>Rhizopus</taxon>
    </lineage>
</organism>
<name>A0A1X0QM57_RHIZD</name>